<dbReference type="GO" id="GO:0008168">
    <property type="term" value="F:methyltransferase activity"/>
    <property type="evidence" value="ECO:0007669"/>
    <property type="project" value="UniProtKB-KW"/>
</dbReference>
<dbReference type="SUPFAM" id="SSF53335">
    <property type="entry name" value="S-adenosyl-L-methionine-dependent methyltransferases"/>
    <property type="match status" value="1"/>
</dbReference>
<evidence type="ECO:0000313" key="4">
    <source>
        <dbReference type="Proteomes" id="UP000233398"/>
    </source>
</evidence>
<organism evidence="3 4">
    <name type="scientific">Rhodohalobacter barkolensis</name>
    <dbReference type="NCBI Taxonomy" id="2053187"/>
    <lineage>
        <taxon>Bacteria</taxon>
        <taxon>Pseudomonadati</taxon>
        <taxon>Balneolota</taxon>
        <taxon>Balneolia</taxon>
        <taxon>Balneolales</taxon>
        <taxon>Balneolaceae</taxon>
        <taxon>Rhodohalobacter</taxon>
    </lineage>
</organism>
<keyword evidence="1 3" id="KW-0489">Methyltransferase</keyword>
<evidence type="ECO:0000256" key="2">
    <source>
        <dbReference type="ARBA" id="ARBA00022679"/>
    </source>
</evidence>
<dbReference type="OrthoDB" id="9803017at2"/>
<name>A0A2N0VG70_9BACT</name>
<evidence type="ECO:0000313" key="3">
    <source>
        <dbReference type="EMBL" id="PKD43183.1"/>
    </source>
</evidence>
<dbReference type="GO" id="GO:0003676">
    <property type="term" value="F:nucleic acid binding"/>
    <property type="evidence" value="ECO:0007669"/>
    <property type="project" value="InterPro"/>
</dbReference>
<dbReference type="PANTHER" id="PTHR43542">
    <property type="entry name" value="METHYLTRANSFERASE"/>
    <property type="match status" value="1"/>
</dbReference>
<dbReference type="InterPro" id="IPR029063">
    <property type="entry name" value="SAM-dependent_MTases_sf"/>
</dbReference>
<accession>A0A2N0VG70</accession>
<dbReference type="PIRSF" id="PIRSF004553">
    <property type="entry name" value="CHP00095"/>
    <property type="match status" value="1"/>
</dbReference>
<dbReference type="InterPro" id="IPR002052">
    <property type="entry name" value="DNA_methylase_N6_adenine_CS"/>
</dbReference>
<dbReference type="PROSITE" id="PS00092">
    <property type="entry name" value="N6_MTASE"/>
    <property type="match status" value="1"/>
</dbReference>
<reference evidence="3 4" key="1">
    <citation type="submission" date="2017-11" db="EMBL/GenBank/DDBJ databases">
        <title>Rhodohalobacter 15182 sp. nov., isolated from a salt lake.</title>
        <authorList>
            <person name="Han S."/>
        </authorList>
    </citation>
    <scope>NUCLEOTIDE SEQUENCE [LARGE SCALE GENOMIC DNA]</scope>
    <source>
        <strain evidence="3 4">15182</strain>
    </source>
</reference>
<keyword evidence="4" id="KW-1185">Reference proteome</keyword>
<dbReference type="InterPro" id="IPR004398">
    <property type="entry name" value="RNA_MeTrfase_RsmD"/>
</dbReference>
<dbReference type="PANTHER" id="PTHR43542:SF1">
    <property type="entry name" value="METHYLTRANSFERASE"/>
    <property type="match status" value="1"/>
</dbReference>
<gene>
    <name evidence="3" type="primary">rsmD</name>
    <name evidence="3" type="ORF">CWD77_11210</name>
</gene>
<sequence length="184" mass="21129">MRIITGKLKGRNIPVPNTDLLRPTTDRTKEGIFAVIDARTYFDNTRVLDLFAGSGNLGFEAISRGASSVLFVDQEIDHIKQIEKTANLFGVENQISTLKLEIENFLEKTEYGSFDFIFADPPYDYFWMTEMIGQVMEGSLLKDDGWFILEHDKRHDFSDHPQCRFSKAYGRTIASIFRHTDEGF</sequence>
<comment type="caution">
    <text evidence="3">The sequence shown here is derived from an EMBL/GenBank/DDBJ whole genome shotgun (WGS) entry which is preliminary data.</text>
</comment>
<dbReference type="Proteomes" id="UP000233398">
    <property type="component" value="Unassembled WGS sequence"/>
</dbReference>
<dbReference type="GO" id="GO:0031167">
    <property type="term" value="P:rRNA methylation"/>
    <property type="evidence" value="ECO:0007669"/>
    <property type="project" value="InterPro"/>
</dbReference>
<protein>
    <submittedName>
        <fullName evidence="3">16S rRNA (Guanine(966)-N(2))-methyltransferase RsmD</fullName>
    </submittedName>
</protein>
<dbReference type="Pfam" id="PF03602">
    <property type="entry name" value="Cons_hypoth95"/>
    <property type="match status" value="1"/>
</dbReference>
<dbReference type="RefSeq" id="WP_101073656.1">
    <property type="nucleotide sequence ID" value="NZ_PISP01000003.1"/>
</dbReference>
<dbReference type="NCBIfam" id="TIGR00095">
    <property type="entry name" value="16S rRNA (guanine(966)-N(2))-methyltransferase RsmD"/>
    <property type="match status" value="1"/>
</dbReference>
<dbReference type="CDD" id="cd02440">
    <property type="entry name" value="AdoMet_MTases"/>
    <property type="match status" value="1"/>
</dbReference>
<keyword evidence="2 3" id="KW-0808">Transferase</keyword>
<proteinExistence type="predicted"/>
<evidence type="ECO:0000256" key="1">
    <source>
        <dbReference type="ARBA" id="ARBA00022603"/>
    </source>
</evidence>
<dbReference type="EMBL" id="PISP01000003">
    <property type="protein sequence ID" value="PKD43183.1"/>
    <property type="molecule type" value="Genomic_DNA"/>
</dbReference>
<dbReference type="Gene3D" id="3.40.50.150">
    <property type="entry name" value="Vaccinia Virus protein VP39"/>
    <property type="match status" value="1"/>
</dbReference>
<dbReference type="AlphaFoldDB" id="A0A2N0VG70"/>